<organismHost>
    <name type="scientific">Bombyx mori</name>
    <name type="common">Silk moth</name>
    <dbReference type="NCBI Taxonomy" id="7091"/>
</organismHost>
<gene>
    <name evidence="1" type="ORF">Bmnpvzhejianggp117</name>
</gene>
<sequence length="71" mass="7905">MLQSVRVGQFVVFAFKRSVLHSFQCVYVVVNHLVDRIFIYTSGAVTFCNMSDCVCVISGSAIMVPKITRVS</sequence>
<evidence type="ECO:0000313" key="1">
    <source>
        <dbReference type="EMBL" id="AFN21090.1"/>
    </source>
</evidence>
<protein>
    <submittedName>
        <fullName evidence="1">Uncharacterized protein</fullName>
    </submittedName>
</protein>
<reference evidence="1" key="1">
    <citation type="submission" date="2012-04" db="EMBL/GenBank/DDBJ databases">
        <authorList>
            <person name="Zhang C.-X."/>
            <person name="Xu Y.-P."/>
        </authorList>
    </citation>
    <scope>NUCLEOTIDE SEQUENCE</scope>
    <source>
        <strain evidence="1">Zhejiang</strain>
    </source>
</reference>
<name>K9LQ17_NPVBM</name>
<reference evidence="1" key="2">
    <citation type="journal article" date="2013" name="Genomics">
        <title>Genomic diversity of Bombyx mori nucleopolyhedrovirus strains.</title>
        <authorList>
            <person name="Xu Y.P."/>
            <person name="Cheng R.L."/>
            <person name="Xi Y."/>
            <person name="Zhang C.X."/>
        </authorList>
    </citation>
    <scope>NUCLEOTIDE SEQUENCE</scope>
    <source>
        <strain evidence="1">Zhejiang</strain>
    </source>
</reference>
<proteinExistence type="predicted"/>
<dbReference type="EMBL" id="JQ991008">
    <property type="protein sequence ID" value="AFN21090.1"/>
    <property type="molecule type" value="Genomic_DNA"/>
</dbReference>
<accession>K9LQ17</accession>
<organism evidence="1">
    <name type="scientific">Bombyx mori nuclear polyhedrosis virus</name>
    <name type="common">BmNPV</name>
    <dbReference type="NCBI Taxonomy" id="271108"/>
    <lineage>
        <taxon>Viruses</taxon>
        <taxon>Viruses incertae sedis</taxon>
        <taxon>Naldaviricetes</taxon>
        <taxon>Lefavirales</taxon>
        <taxon>Baculoviridae</taxon>
        <taxon>Alphabaculovirus</taxon>
        <taxon>Alphabaculovirus bomori</taxon>
    </lineage>
</organism>